<feature type="region of interest" description="Disordered" evidence="1">
    <location>
        <begin position="61"/>
        <end position="85"/>
    </location>
</feature>
<dbReference type="EMBL" id="KV919093">
    <property type="protein sequence ID" value="OSX71990.1"/>
    <property type="molecule type" value="Genomic_DNA"/>
</dbReference>
<evidence type="ECO:0000313" key="4">
    <source>
        <dbReference type="Proteomes" id="UP000218209"/>
    </source>
</evidence>
<organism evidence="3 4">
    <name type="scientific">Porphyra umbilicalis</name>
    <name type="common">Purple laver</name>
    <name type="synonym">Red alga</name>
    <dbReference type="NCBI Taxonomy" id="2786"/>
    <lineage>
        <taxon>Eukaryota</taxon>
        <taxon>Rhodophyta</taxon>
        <taxon>Bangiophyceae</taxon>
        <taxon>Bangiales</taxon>
        <taxon>Bangiaceae</taxon>
        <taxon>Porphyra</taxon>
    </lineage>
</organism>
<reference evidence="3 4" key="1">
    <citation type="submission" date="2017-03" db="EMBL/GenBank/DDBJ databases">
        <title>WGS assembly of Porphyra umbilicalis.</title>
        <authorList>
            <person name="Brawley S.H."/>
            <person name="Blouin N.A."/>
            <person name="Ficko-Blean E."/>
            <person name="Wheeler G.L."/>
            <person name="Lohr M."/>
            <person name="Goodson H.V."/>
            <person name="Jenkins J.W."/>
            <person name="Blaby-Haas C.E."/>
            <person name="Helliwell K.E."/>
            <person name="Chan C."/>
            <person name="Marriage T."/>
            <person name="Bhattacharya D."/>
            <person name="Klein A.S."/>
            <person name="Badis Y."/>
            <person name="Brodie J."/>
            <person name="Cao Y."/>
            <person name="Collen J."/>
            <person name="Dittami S.M."/>
            <person name="Gachon C.M."/>
            <person name="Green B.R."/>
            <person name="Karpowicz S."/>
            <person name="Kim J.W."/>
            <person name="Kudahl U."/>
            <person name="Lin S."/>
            <person name="Michel G."/>
            <person name="Mittag M."/>
            <person name="Olson B.J."/>
            <person name="Pangilinan J."/>
            <person name="Peng Y."/>
            <person name="Qiu H."/>
            <person name="Shu S."/>
            <person name="Singer J.T."/>
            <person name="Smith A.G."/>
            <person name="Sprecher B.N."/>
            <person name="Wagner V."/>
            <person name="Wang W."/>
            <person name="Wang Z.-Y."/>
            <person name="Yan J."/>
            <person name="Yarish C."/>
            <person name="Zoeuner-Riek S."/>
            <person name="Zhuang Y."/>
            <person name="Zou Y."/>
            <person name="Lindquist E.A."/>
            <person name="Grimwood J."/>
            <person name="Barry K."/>
            <person name="Rokhsar D.S."/>
            <person name="Schmutz J."/>
            <person name="Stiller J.W."/>
            <person name="Grossman A.R."/>
            <person name="Prochnik S.E."/>
        </authorList>
    </citation>
    <scope>NUCLEOTIDE SEQUENCE [LARGE SCALE GENOMIC DNA]</scope>
    <source>
        <strain evidence="3">4086291</strain>
    </source>
</reference>
<proteinExistence type="predicted"/>
<keyword evidence="2" id="KW-0472">Membrane</keyword>
<keyword evidence="2" id="KW-0812">Transmembrane</keyword>
<dbReference type="Proteomes" id="UP000218209">
    <property type="component" value="Unassembled WGS sequence"/>
</dbReference>
<name>A0A1X6NU06_PORUM</name>
<evidence type="ECO:0000313" key="3">
    <source>
        <dbReference type="EMBL" id="OSX71990.1"/>
    </source>
</evidence>
<accession>A0A1X6NU06</accession>
<dbReference type="AlphaFoldDB" id="A0A1X6NU06"/>
<gene>
    <name evidence="3" type="ORF">BU14_0483s0003</name>
</gene>
<evidence type="ECO:0000256" key="1">
    <source>
        <dbReference type="SAM" id="MobiDB-lite"/>
    </source>
</evidence>
<evidence type="ECO:0000256" key="2">
    <source>
        <dbReference type="SAM" id="Phobius"/>
    </source>
</evidence>
<protein>
    <submittedName>
        <fullName evidence="3">Uncharacterized protein</fullName>
    </submittedName>
</protein>
<sequence length="85" mass="9045">MRRPPEVEAARWAPRRTWPVWVLSRVSLFFFLCQVLLCAPLGGEAGKRRVGQGRAVPSAMGPAALGGGGDTPAVLAEQDDGHPVP</sequence>
<keyword evidence="4" id="KW-1185">Reference proteome</keyword>
<feature type="transmembrane region" description="Helical" evidence="2">
    <location>
        <begin position="20"/>
        <end position="39"/>
    </location>
</feature>
<keyword evidence="2" id="KW-1133">Transmembrane helix</keyword>